<evidence type="ECO:0000256" key="8">
    <source>
        <dbReference type="SAM" id="Phobius"/>
    </source>
</evidence>
<evidence type="ECO:0000256" key="1">
    <source>
        <dbReference type="ARBA" id="ARBA00004141"/>
    </source>
</evidence>
<dbReference type="FunFam" id="1.20.1280.290:FF:000008">
    <property type="entry name" value="PQ-loop repeat-containing protein 1"/>
    <property type="match status" value="1"/>
</dbReference>
<dbReference type="FunFam" id="1.20.1280.290:FF:000005">
    <property type="entry name" value="PQ-loop repeat-containing protein 1"/>
    <property type="match status" value="1"/>
</dbReference>
<dbReference type="SMART" id="SM00679">
    <property type="entry name" value="CTNS"/>
    <property type="match status" value="2"/>
</dbReference>
<dbReference type="InterPro" id="IPR052241">
    <property type="entry name" value="SLC66/Scramblase_ANY1"/>
</dbReference>
<evidence type="ECO:0000256" key="4">
    <source>
        <dbReference type="ARBA" id="ARBA00022989"/>
    </source>
</evidence>
<evidence type="ECO:0000256" key="5">
    <source>
        <dbReference type="ARBA" id="ARBA00023136"/>
    </source>
</evidence>
<keyword evidence="5 8" id="KW-0472">Membrane</keyword>
<dbReference type="PANTHER" id="PTHR14856">
    <property type="entry name" value="PQ-LOOP REPEAT-CONTAINING PROTEIN 1-LIKE PROTEIN"/>
    <property type="match status" value="1"/>
</dbReference>
<proteinExistence type="predicted"/>
<reference evidence="9 10" key="1">
    <citation type="submission" date="2017-12" db="EMBL/GenBank/DDBJ databases">
        <title>Hemimetabolous genomes reveal molecular basis of termite eusociality.</title>
        <authorList>
            <person name="Harrison M.C."/>
            <person name="Jongepier E."/>
            <person name="Robertson H.M."/>
            <person name="Arning N."/>
            <person name="Bitard-Feildel T."/>
            <person name="Chao H."/>
            <person name="Childers C.P."/>
            <person name="Dinh H."/>
            <person name="Doddapaneni H."/>
            <person name="Dugan S."/>
            <person name="Gowin J."/>
            <person name="Greiner C."/>
            <person name="Han Y."/>
            <person name="Hu H."/>
            <person name="Hughes D.S.T."/>
            <person name="Huylmans A.-K."/>
            <person name="Kemena C."/>
            <person name="Kremer L.P.M."/>
            <person name="Lee S.L."/>
            <person name="Lopez-Ezquerra A."/>
            <person name="Mallet L."/>
            <person name="Monroy-Kuhn J.M."/>
            <person name="Moser A."/>
            <person name="Murali S.C."/>
            <person name="Muzny D.M."/>
            <person name="Otani S."/>
            <person name="Piulachs M.-D."/>
            <person name="Poelchau M."/>
            <person name="Qu J."/>
            <person name="Schaub F."/>
            <person name="Wada-Katsumata A."/>
            <person name="Worley K.C."/>
            <person name="Xie Q."/>
            <person name="Ylla G."/>
            <person name="Poulsen M."/>
            <person name="Gibbs R.A."/>
            <person name="Schal C."/>
            <person name="Richards S."/>
            <person name="Belles X."/>
            <person name="Korb J."/>
            <person name="Bornberg-Bauer E."/>
        </authorList>
    </citation>
    <scope>NUCLEOTIDE SEQUENCE [LARGE SCALE GENOMIC DNA]</scope>
    <source>
        <tissue evidence="9">Whole body</tissue>
    </source>
</reference>
<dbReference type="GO" id="GO:0005802">
    <property type="term" value="C:trans-Golgi network"/>
    <property type="evidence" value="ECO:0007669"/>
    <property type="project" value="TreeGrafter"/>
</dbReference>
<dbReference type="GO" id="GO:0045332">
    <property type="term" value="P:phospholipid translocation"/>
    <property type="evidence" value="ECO:0007669"/>
    <property type="project" value="TreeGrafter"/>
</dbReference>
<evidence type="ECO:0000313" key="9">
    <source>
        <dbReference type="EMBL" id="PNF31155.1"/>
    </source>
</evidence>
<keyword evidence="2 8" id="KW-0812">Transmembrane</keyword>
<evidence type="ECO:0000256" key="7">
    <source>
        <dbReference type="ARBA" id="ARBA00043159"/>
    </source>
</evidence>
<evidence type="ECO:0000256" key="6">
    <source>
        <dbReference type="ARBA" id="ARBA00040648"/>
    </source>
</evidence>
<dbReference type="AlphaFoldDB" id="A0A2J7QRF4"/>
<dbReference type="InterPro" id="IPR006603">
    <property type="entry name" value="PQ-loop_rpt"/>
</dbReference>
<dbReference type="GO" id="GO:0005768">
    <property type="term" value="C:endosome"/>
    <property type="evidence" value="ECO:0007669"/>
    <property type="project" value="TreeGrafter"/>
</dbReference>
<comment type="caution">
    <text evidence="9">The sequence shown here is derived from an EMBL/GenBank/DDBJ whole genome shotgun (WGS) entry which is preliminary data.</text>
</comment>
<feature type="transmembrane region" description="Helical" evidence="8">
    <location>
        <begin position="169"/>
        <end position="191"/>
    </location>
</feature>
<accession>A0A2J7QRF4</accession>
<dbReference type="Pfam" id="PF04193">
    <property type="entry name" value="PQ-loop"/>
    <property type="match status" value="2"/>
</dbReference>
<organism evidence="9 10">
    <name type="scientific">Cryptotermes secundus</name>
    <dbReference type="NCBI Taxonomy" id="105785"/>
    <lineage>
        <taxon>Eukaryota</taxon>
        <taxon>Metazoa</taxon>
        <taxon>Ecdysozoa</taxon>
        <taxon>Arthropoda</taxon>
        <taxon>Hexapoda</taxon>
        <taxon>Insecta</taxon>
        <taxon>Pterygota</taxon>
        <taxon>Neoptera</taxon>
        <taxon>Polyneoptera</taxon>
        <taxon>Dictyoptera</taxon>
        <taxon>Blattodea</taxon>
        <taxon>Blattoidea</taxon>
        <taxon>Termitoidae</taxon>
        <taxon>Kalotermitidae</taxon>
        <taxon>Cryptotermitinae</taxon>
        <taxon>Cryptotermes</taxon>
    </lineage>
</organism>
<keyword evidence="3" id="KW-0677">Repeat</keyword>
<dbReference type="InParanoid" id="A0A2J7QRF4"/>
<protein>
    <recommendedName>
        <fullName evidence="6">Solute carrier family 66 member 2</fullName>
    </recommendedName>
    <alternativeName>
        <fullName evidence="7">PQ-loop repeat-containing protein 1</fullName>
    </alternativeName>
</protein>
<dbReference type="EMBL" id="NEVH01011898">
    <property type="protein sequence ID" value="PNF31155.1"/>
    <property type="molecule type" value="Genomic_DNA"/>
</dbReference>
<evidence type="ECO:0000256" key="3">
    <source>
        <dbReference type="ARBA" id="ARBA00022737"/>
    </source>
</evidence>
<sequence>MIFGGMVPYIPQYREIKRTEDAEGFSLFVCLTLLVANTLRILFWFGKRYEIPLLIQSIVMNMTMLAMIHLCILVRSKNQIIRGRERRFTEYFMSKENLPSDTALFNIQHTGEIFSILNEISSYPEEFLEDFDRRYFWAWTDFMSYVDFMLLFTIICSILMYLFIDHIPFVELVGFLAVFTEALLGVPQMLCNYQNKSTEGMSLKMVVMWAMGDTFKTGYFLIREAPAQFWLCGGLQVCIDAFILCQVYWYRNNPGVRSKKQDTPD</sequence>
<dbReference type="GO" id="GO:0042147">
    <property type="term" value="P:retrograde transport, endosome to Golgi"/>
    <property type="evidence" value="ECO:0007669"/>
    <property type="project" value="TreeGrafter"/>
</dbReference>
<dbReference type="STRING" id="105785.A0A2J7QRF4"/>
<feature type="transmembrane region" description="Helical" evidence="8">
    <location>
        <begin position="24"/>
        <end position="45"/>
    </location>
</feature>
<feature type="transmembrane region" description="Helical" evidence="8">
    <location>
        <begin position="51"/>
        <end position="74"/>
    </location>
</feature>
<evidence type="ECO:0000256" key="2">
    <source>
        <dbReference type="ARBA" id="ARBA00022692"/>
    </source>
</evidence>
<evidence type="ECO:0000313" key="10">
    <source>
        <dbReference type="Proteomes" id="UP000235965"/>
    </source>
</evidence>
<keyword evidence="4 8" id="KW-1133">Transmembrane helix</keyword>
<gene>
    <name evidence="9" type="primary">PQLC1</name>
    <name evidence="9" type="ORF">B7P43_G15194</name>
</gene>
<dbReference type="PANTHER" id="PTHR14856:SF9">
    <property type="entry name" value="PQ-LOOP REPEAT-CONTAINING PROTEIN 1"/>
    <property type="match status" value="1"/>
</dbReference>
<dbReference type="GO" id="GO:0016020">
    <property type="term" value="C:membrane"/>
    <property type="evidence" value="ECO:0007669"/>
    <property type="project" value="UniProtKB-SubCell"/>
</dbReference>
<dbReference type="Gene3D" id="1.20.1280.290">
    <property type="match status" value="2"/>
</dbReference>
<feature type="transmembrane region" description="Helical" evidence="8">
    <location>
        <begin position="142"/>
        <end position="163"/>
    </location>
</feature>
<dbReference type="Proteomes" id="UP000235965">
    <property type="component" value="Unassembled WGS sequence"/>
</dbReference>
<name>A0A2J7QRF4_9NEOP</name>
<dbReference type="GO" id="GO:0005829">
    <property type="term" value="C:cytosol"/>
    <property type="evidence" value="ECO:0007669"/>
    <property type="project" value="GOC"/>
</dbReference>
<keyword evidence="10" id="KW-1185">Reference proteome</keyword>
<dbReference type="OrthoDB" id="292213at2759"/>
<comment type="subcellular location">
    <subcellularLocation>
        <location evidence="1">Membrane</location>
        <topology evidence="1">Multi-pass membrane protein</topology>
    </subcellularLocation>
</comment>